<name>A0AAN9MY31_CANGL</name>
<reference evidence="2 3" key="1">
    <citation type="submission" date="2024-01" db="EMBL/GenBank/DDBJ databases">
        <title>The genomes of 5 underutilized Papilionoideae crops provide insights into root nodulation and disease resistanc.</title>
        <authorList>
            <person name="Jiang F."/>
        </authorList>
    </citation>
    <scope>NUCLEOTIDE SEQUENCE [LARGE SCALE GENOMIC DNA]</scope>
    <source>
        <strain evidence="2">LVBAO_FW01</strain>
        <tissue evidence="2">Leaves</tissue>
    </source>
</reference>
<dbReference type="Proteomes" id="UP001367508">
    <property type="component" value="Unassembled WGS sequence"/>
</dbReference>
<feature type="region of interest" description="Disordered" evidence="1">
    <location>
        <begin position="56"/>
        <end position="86"/>
    </location>
</feature>
<sequence>MNQLASTSCQRQTGCPTLKGFRCFAGRTVGVAGAAKRAGIVVGAIVAVPVKANAAVVSPSGSGTPARPPPRRASEPPLSPYLLGSSGPASGLRNDARGGLSNHAKGSCLCSGFTQSNTVRAPELAVTQQRQSRRTTSGARPAFRCASVSVELSDKSFAGGEGVWSKEFIGQVIKSCYGQNRCAICFNFLAKFRLPYLRAATRTLAPESLLPSLEFPSQRGVDEPLFPETFSRPSRCFR</sequence>
<evidence type="ECO:0000256" key="1">
    <source>
        <dbReference type="SAM" id="MobiDB-lite"/>
    </source>
</evidence>
<proteinExistence type="predicted"/>
<comment type="caution">
    <text evidence="2">The sequence shown here is derived from an EMBL/GenBank/DDBJ whole genome shotgun (WGS) entry which is preliminary data.</text>
</comment>
<dbReference type="EMBL" id="JAYMYQ010000001">
    <property type="protein sequence ID" value="KAK7362051.1"/>
    <property type="molecule type" value="Genomic_DNA"/>
</dbReference>
<dbReference type="AlphaFoldDB" id="A0AAN9MY31"/>
<keyword evidence="3" id="KW-1185">Reference proteome</keyword>
<protein>
    <submittedName>
        <fullName evidence="2">Uncharacterized protein</fullName>
    </submittedName>
</protein>
<feature type="compositionally biased region" description="Low complexity" evidence="1">
    <location>
        <begin position="56"/>
        <end position="65"/>
    </location>
</feature>
<accession>A0AAN9MY31</accession>
<organism evidence="2 3">
    <name type="scientific">Canavalia gladiata</name>
    <name type="common">Sword bean</name>
    <name type="synonym">Dolichos gladiatus</name>
    <dbReference type="NCBI Taxonomy" id="3824"/>
    <lineage>
        <taxon>Eukaryota</taxon>
        <taxon>Viridiplantae</taxon>
        <taxon>Streptophyta</taxon>
        <taxon>Embryophyta</taxon>
        <taxon>Tracheophyta</taxon>
        <taxon>Spermatophyta</taxon>
        <taxon>Magnoliopsida</taxon>
        <taxon>eudicotyledons</taxon>
        <taxon>Gunneridae</taxon>
        <taxon>Pentapetalae</taxon>
        <taxon>rosids</taxon>
        <taxon>fabids</taxon>
        <taxon>Fabales</taxon>
        <taxon>Fabaceae</taxon>
        <taxon>Papilionoideae</taxon>
        <taxon>50 kb inversion clade</taxon>
        <taxon>NPAAA clade</taxon>
        <taxon>indigoferoid/millettioid clade</taxon>
        <taxon>Phaseoleae</taxon>
        <taxon>Canavalia</taxon>
    </lineage>
</organism>
<evidence type="ECO:0000313" key="3">
    <source>
        <dbReference type="Proteomes" id="UP001367508"/>
    </source>
</evidence>
<gene>
    <name evidence="2" type="ORF">VNO77_04151</name>
</gene>
<evidence type="ECO:0000313" key="2">
    <source>
        <dbReference type="EMBL" id="KAK7362051.1"/>
    </source>
</evidence>